<dbReference type="RefSeq" id="WP_052604973.1">
    <property type="nucleotide sequence ID" value="NZ_JXYS01000027.1"/>
</dbReference>
<dbReference type="OrthoDB" id="9779955at2"/>
<dbReference type="InterPro" id="IPR015943">
    <property type="entry name" value="WD40/YVTN_repeat-like_dom_sf"/>
</dbReference>
<protein>
    <submittedName>
        <fullName evidence="1">Uncharacterized protein</fullName>
    </submittedName>
</protein>
<dbReference type="EMBL" id="JXYS01000027">
    <property type="protein sequence ID" value="KJF17926.1"/>
    <property type="molecule type" value="Genomic_DNA"/>
</dbReference>
<dbReference type="Proteomes" id="UP000032360">
    <property type="component" value="Unassembled WGS sequence"/>
</dbReference>
<dbReference type="PATRIC" id="fig|1280514.3.peg.1581"/>
<name>A0A0D8HLH6_9ACTN</name>
<gene>
    <name evidence="1" type="ORF">AXFE_12110</name>
</gene>
<keyword evidence="2" id="KW-1185">Reference proteome</keyword>
<dbReference type="SUPFAM" id="SSF101898">
    <property type="entry name" value="NHL repeat"/>
    <property type="match status" value="1"/>
</dbReference>
<sequence>MRRLFDFNRGRGLVSLLALLAFLSIGQATGSISLLGSSSLSGNSSGNSSSNLSSNAGHSTFNFSKLATAKVSTTVAGAIPTYDLVGANGGIYTFGNAGFYGSTGNITLNKPIVGMASTPDGKGYWLVASDGGIFTFGDATYYGSTGNITLNKPIVGMAATPDGKGYWLVASDGGIFTFGDAAFYGSTGNIALNKPIVGMASTPDGKGYWLVASDGGIFTFGDAAFYGSTGNIALNKPIVGMAATPDGKGYWLVASDGGIFTFGDAVFYGSTGNITLNKPIVGMAADPTTGGYWLVASDGGIFSFNAPYIGSEGGTSLNAAIVGISSTGSLDPYTTGATGVDLSAFQCVGSTPGGPSALASVPTTGVGVVGAYFDSDPQGFGGTLSNAMTTNPCLASEVSLLKNEGATVSLFAPLWSAPSQIVDPTNTLSGPEASCAANVANPSAINCQSYNWGWNLMSAGVAWANSQGVNSPLWWVDVEYGTPGLWGTNTIANQNVIAGALAYLASTGHQSGIYSTAYQFHIIAGSYSPGVPTWIAGASGSSYCTDPTKQFGGGPVWLLQTSYVNASGVNGSPRQIDGDTAC</sequence>
<evidence type="ECO:0000313" key="2">
    <source>
        <dbReference type="Proteomes" id="UP000032360"/>
    </source>
</evidence>
<comment type="caution">
    <text evidence="1">The sequence shown here is derived from an EMBL/GenBank/DDBJ whole genome shotgun (WGS) entry which is preliminary data.</text>
</comment>
<reference evidence="1 2" key="1">
    <citation type="submission" date="2015-01" db="EMBL/GenBank/DDBJ databases">
        <title>Draft genome of the acidophilic iron oxidizer Acidithrix ferrooxidans strain Py-F3.</title>
        <authorList>
            <person name="Poehlein A."/>
            <person name="Eisen S."/>
            <person name="Schloemann M."/>
            <person name="Johnson B.D."/>
            <person name="Daniel R."/>
            <person name="Muehling M."/>
        </authorList>
    </citation>
    <scope>NUCLEOTIDE SEQUENCE [LARGE SCALE GENOMIC DNA]</scope>
    <source>
        <strain evidence="1 2">Py-F3</strain>
    </source>
</reference>
<proteinExistence type="predicted"/>
<dbReference type="STRING" id="1280514.AXFE_12110"/>
<dbReference type="Gene3D" id="2.130.10.10">
    <property type="entry name" value="YVTN repeat-like/Quinoprotein amine dehydrogenase"/>
    <property type="match status" value="1"/>
</dbReference>
<organism evidence="1 2">
    <name type="scientific">Acidithrix ferrooxidans</name>
    <dbReference type="NCBI Taxonomy" id="1280514"/>
    <lineage>
        <taxon>Bacteria</taxon>
        <taxon>Bacillati</taxon>
        <taxon>Actinomycetota</taxon>
        <taxon>Acidimicrobiia</taxon>
        <taxon>Acidimicrobiales</taxon>
        <taxon>Acidimicrobiaceae</taxon>
        <taxon>Acidithrix</taxon>
    </lineage>
</organism>
<dbReference type="AlphaFoldDB" id="A0A0D8HLH6"/>
<accession>A0A0D8HLH6</accession>
<evidence type="ECO:0000313" key="1">
    <source>
        <dbReference type="EMBL" id="KJF17926.1"/>
    </source>
</evidence>